<name>A0ABN0YDH4_9CAUL</name>
<dbReference type="InterPro" id="IPR023346">
    <property type="entry name" value="Lysozyme-like_dom_sf"/>
</dbReference>
<evidence type="ECO:0000313" key="6">
    <source>
        <dbReference type="EMBL" id="GAA0391900.1"/>
    </source>
</evidence>
<dbReference type="EC" id="3.2.1.17" evidence="4"/>
<evidence type="ECO:0000256" key="1">
    <source>
        <dbReference type="ARBA" id="ARBA00022529"/>
    </source>
</evidence>
<keyword evidence="5" id="KW-1133">Transmembrane helix</keyword>
<dbReference type="SUPFAM" id="SSF53955">
    <property type="entry name" value="Lysozyme-like"/>
    <property type="match status" value="1"/>
</dbReference>
<evidence type="ECO:0000256" key="4">
    <source>
        <dbReference type="RuleBase" id="RU003788"/>
    </source>
</evidence>
<comment type="similarity">
    <text evidence="4">Belongs to the glycosyl hydrolase 24 family.</text>
</comment>
<keyword evidence="7" id="KW-1185">Reference proteome</keyword>
<reference evidence="6 7" key="1">
    <citation type="journal article" date="2019" name="Int. J. Syst. Evol. Microbiol.">
        <title>The Global Catalogue of Microorganisms (GCM) 10K type strain sequencing project: providing services to taxonomists for standard genome sequencing and annotation.</title>
        <authorList>
            <consortium name="The Broad Institute Genomics Platform"/>
            <consortium name="The Broad Institute Genome Sequencing Center for Infectious Disease"/>
            <person name="Wu L."/>
            <person name="Ma J."/>
        </authorList>
    </citation>
    <scope>NUCLEOTIDE SEQUENCE [LARGE SCALE GENOMIC DNA]</scope>
    <source>
        <strain evidence="6 7">JCM 13476</strain>
    </source>
</reference>
<proteinExistence type="inferred from homology"/>
<accession>A0ABN0YDH4</accession>
<evidence type="ECO:0000256" key="3">
    <source>
        <dbReference type="ARBA" id="ARBA00023200"/>
    </source>
</evidence>
<dbReference type="PANTHER" id="PTHR38107:SF3">
    <property type="entry name" value="LYSOZYME RRRD-RELATED"/>
    <property type="match status" value="1"/>
</dbReference>
<dbReference type="Proteomes" id="UP001500791">
    <property type="component" value="Unassembled WGS sequence"/>
</dbReference>
<dbReference type="InterPro" id="IPR023347">
    <property type="entry name" value="Lysozyme_dom_sf"/>
</dbReference>
<evidence type="ECO:0000256" key="5">
    <source>
        <dbReference type="SAM" id="Phobius"/>
    </source>
</evidence>
<dbReference type="InterPro" id="IPR033907">
    <property type="entry name" value="Endolysin_autolysin"/>
</dbReference>
<dbReference type="Gene3D" id="1.10.530.40">
    <property type="match status" value="1"/>
</dbReference>
<organism evidence="6 7">
    <name type="scientific">Brevundimonas terrae</name>
    <dbReference type="NCBI Taxonomy" id="363631"/>
    <lineage>
        <taxon>Bacteria</taxon>
        <taxon>Pseudomonadati</taxon>
        <taxon>Pseudomonadota</taxon>
        <taxon>Alphaproteobacteria</taxon>
        <taxon>Caulobacterales</taxon>
        <taxon>Caulobacteraceae</taxon>
        <taxon>Brevundimonas</taxon>
    </lineage>
</organism>
<keyword evidence="2 4" id="KW-0081">Bacteriolytic enzyme</keyword>
<keyword evidence="4" id="KW-0326">Glycosidase</keyword>
<dbReference type="InterPro" id="IPR051018">
    <property type="entry name" value="Bacteriophage_GH24"/>
</dbReference>
<dbReference type="InterPro" id="IPR002196">
    <property type="entry name" value="Glyco_hydro_24"/>
</dbReference>
<dbReference type="EMBL" id="BAAAEJ010000007">
    <property type="protein sequence ID" value="GAA0391900.1"/>
    <property type="molecule type" value="Genomic_DNA"/>
</dbReference>
<keyword evidence="1 4" id="KW-0929">Antimicrobial</keyword>
<keyword evidence="4" id="KW-0378">Hydrolase</keyword>
<dbReference type="PANTHER" id="PTHR38107">
    <property type="match status" value="1"/>
</dbReference>
<dbReference type="Pfam" id="PF00959">
    <property type="entry name" value="Phage_lysozyme"/>
    <property type="match status" value="1"/>
</dbReference>
<evidence type="ECO:0000256" key="2">
    <source>
        <dbReference type="ARBA" id="ARBA00022638"/>
    </source>
</evidence>
<comment type="catalytic activity">
    <reaction evidence="4">
        <text>Hydrolysis of (1-&gt;4)-beta-linkages between N-acetylmuramic acid and N-acetyl-D-glucosamine residues in a peptidoglycan and between N-acetyl-D-glucosamine residues in chitodextrins.</text>
        <dbReference type="EC" id="3.2.1.17"/>
    </reaction>
</comment>
<evidence type="ECO:0000313" key="7">
    <source>
        <dbReference type="Proteomes" id="UP001500791"/>
    </source>
</evidence>
<feature type="transmembrane region" description="Helical" evidence="5">
    <location>
        <begin position="259"/>
        <end position="282"/>
    </location>
</feature>
<comment type="caution">
    <text evidence="6">The sequence shown here is derived from an EMBL/GenBank/DDBJ whole genome shotgun (WGS) entry which is preliminary data.</text>
</comment>
<keyword evidence="3" id="KW-1035">Host cytoplasm</keyword>
<feature type="transmembrane region" description="Helical" evidence="5">
    <location>
        <begin position="226"/>
        <end position="247"/>
    </location>
</feature>
<keyword evidence="5" id="KW-0472">Membrane</keyword>
<protein>
    <recommendedName>
        <fullName evidence="4">Lysozyme</fullName>
        <ecNumber evidence="4">3.2.1.17</ecNumber>
    </recommendedName>
</protein>
<keyword evidence="5" id="KW-0812">Transmembrane</keyword>
<dbReference type="CDD" id="cd00737">
    <property type="entry name" value="lyz_endolysin_autolysin"/>
    <property type="match status" value="1"/>
</dbReference>
<sequence length="289" mass="31696">MEQGLLFPIRSLSLSFVLDHFVPKPAPRTRRKLSREGLLLIKSFEGFRPCAVSRRDGTLTIGYGHTQSAREGISISEEEAELLLMHDLIPATHLIHTQIKRPLNQNQFDALVSFIYSIGPERFVKTGILDLIRKGRMAEVATVLASIPDRQQPPVDTPYRRRCAERALFERADKPTLVQLLLAPISRPDKSAVVPDDAVLGVTGVMRHENLQPLHTRRAPETRGDLGTVVLLAAVGVVVSLAAFMAFQHGASVPVLESHGLLIAGSLCLLGMVLMGGAVWLFSRAPKAL</sequence>
<gene>
    <name evidence="6" type="ORF">GCM10009093_18120</name>
</gene>